<comment type="caution">
    <text evidence="1">The sequence shown here is derived from an EMBL/GenBank/DDBJ whole genome shotgun (WGS) entry which is preliminary data.</text>
</comment>
<name>A0A8H6F451_CANAX</name>
<accession>A0A8H6F451</accession>
<protein>
    <recommendedName>
        <fullName evidence="4">Carboxymuconolactone decarboxylase-like domain-containing protein</fullName>
    </recommendedName>
</protein>
<reference evidence="1 3" key="1">
    <citation type="submission" date="2020-03" db="EMBL/GenBank/DDBJ databases">
        <title>FDA dAtabase for Regulatory Grade micrObial Sequences (FDA-ARGOS): Supporting development and validation of Infectious Disease Dx tests.</title>
        <authorList>
            <person name="Campos J."/>
            <person name="Goldberg B."/>
            <person name="Tallon L."/>
            <person name="Sadzewicz L."/>
            <person name="Vavikolanu K."/>
            <person name="Mehta A."/>
            <person name="Aluvathingal J."/>
            <person name="Nadendla S."/>
            <person name="Nandy P."/>
            <person name="Geyer C."/>
            <person name="Yan Y."/>
            <person name="Sichtig H."/>
        </authorList>
    </citation>
    <scope>NUCLEOTIDE SEQUENCE [LARGE SCALE GENOMIC DNA]</scope>
    <source>
        <strain evidence="1 3">FDAARGOS_656</strain>
    </source>
</reference>
<dbReference type="Gene3D" id="1.20.1290.10">
    <property type="entry name" value="AhpD-like"/>
    <property type="match status" value="1"/>
</dbReference>
<evidence type="ECO:0000313" key="1">
    <source>
        <dbReference type="EMBL" id="KAF6069266.1"/>
    </source>
</evidence>
<evidence type="ECO:0008006" key="4">
    <source>
        <dbReference type="Google" id="ProtNLM"/>
    </source>
</evidence>
<gene>
    <name evidence="2" type="ORF">FOB64_003023</name>
    <name evidence="1" type="ORF">FOB64_003327</name>
</gene>
<evidence type="ECO:0000313" key="2">
    <source>
        <dbReference type="EMBL" id="KAF6069369.1"/>
    </source>
</evidence>
<dbReference type="InterPro" id="IPR052999">
    <property type="entry name" value="PTS1_Protein"/>
</dbReference>
<dbReference type="EMBL" id="JABWAD010000041">
    <property type="protein sequence ID" value="KAF6069266.1"/>
    <property type="molecule type" value="Genomic_DNA"/>
</dbReference>
<dbReference type="AlphaFoldDB" id="A0A8H6F451"/>
<dbReference type="EMBL" id="JABWAD010000037">
    <property type="protein sequence ID" value="KAF6069369.1"/>
    <property type="molecule type" value="Genomic_DNA"/>
</dbReference>
<dbReference type="PANTHER" id="PTHR28180:SF2">
    <property type="entry name" value="PEROXISOMAL PROTEIN 2"/>
    <property type="match status" value="1"/>
</dbReference>
<sequence length="340" mass="38419">MTATTATTTTNPSITPELLLKLAYSYPNLQNSWYLIAVATLTQLNLSEEIPKVFHFALRQQLLEFQNDSSLLTNETMLKLAEDSISSSERFPDIHQTGVKLPDVLIPHTYSEKLPLNYKYYQGKDIRQTQQSIVDQIREVLLKISMFSGLPKSINSLLILKSVTPTALTNSNTDTNISLPKRKNIVEPIEENTTTNTQNVVDTIGGKISNGSIVVDQIVTNLIEGLEYWNKIYSNKLNIRIKKEMLRAYPDLWYFVYHHIYGPLISFTEILSPQKTSFSLIACMIPQDVNSQLKGHLKGAINNGATKEEVNNVIQLVFDICDSLNQTQLWKDGKQSVPKL</sequence>
<dbReference type="SUPFAM" id="SSF69118">
    <property type="entry name" value="AhpD-like"/>
    <property type="match status" value="1"/>
</dbReference>
<proteinExistence type="predicted"/>
<dbReference type="PANTHER" id="PTHR28180">
    <property type="entry name" value="CONSERVED MITOCHONDRIAL PROTEIN-RELATED"/>
    <property type="match status" value="1"/>
</dbReference>
<evidence type="ECO:0000313" key="3">
    <source>
        <dbReference type="Proteomes" id="UP000536275"/>
    </source>
</evidence>
<dbReference type="Proteomes" id="UP000536275">
    <property type="component" value="Unassembled WGS sequence"/>
</dbReference>
<organism evidence="1 3">
    <name type="scientific">Candida albicans</name>
    <name type="common">Yeast</name>
    <dbReference type="NCBI Taxonomy" id="5476"/>
    <lineage>
        <taxon>Eukaryota</taxon>
        <taxon>Fungi</taxon>
        <taxon>Dikarya</taxon>
        <taxon>Ascomycota</taxon>
        <taxon>Saccharomycotina</taxon>
        <taxon>Pichiomycetes</taxon>
        <taxon>Debaryomycetaceae</taxon>
        <taxon>Candida/Lodderomyces clade</taxon>
        <taxon>Candida</taxon>
    </lineage>
</organism>
<dbReference type="InterPro" id="IPR029032">
    <property type="entry name" value="AhpD-like"/>
</dbReference>